<comment type="similarity">
    <text evidence="2">Belongs to the SLC35F solute transporter family.</text>
</comment>
<feature type="transmembrane region" description="Helical" evidence="8">
    <location>
        <begin position="332"/>
        <end position="352"/>
    </location>
</feature>
<evidence type="ECO:0000313" key="11">
    <source>
        <dbReference type="Proteomes" id="UP000239899"/>
    </source>
</evidence>
<evidence type="ECO:0000313" key="10">
    <source>
        <dbReference type="EMBL" id="PRW60646.1"/>
    </source>
</evidence>
<keyword evidence="3" id="KW-0813">Transport</keyword>
<dbReference type="GO" id="GO:0016020">
    <property type="term" value="C:membrane"/>
    <property type="evidence" value="ECO:0007669"/>
    <property type="project" value="UniProtKB-SubCell"/>
</dbReference>
<dbReference type="Pfam" id="PF00190">
    <property type="entry name" value="Cupin_1"/>
    <property type="match status" value="1"/>
</dbReference>
<dbReference type="AlphaFoldDB" id="A0A2P6U2W2"/>
<feature type="transmembrane region" description="Helical" evidence="8">
    <location>
        <begin position="364"/>
        <end position="381"/>
    </location>
</feature>
<organism evidence="10 11">
    <name type="scientific">Chlorella sorokiniana</name>
    <name type="common">Freshwater green alga</name>
    <dbReference type="NCBI Taxonomy" id="3076"/>
    <lineage>
        <taxon>Eukaryota</taxon>
        <taxon>Viridiplantae</taxon>
        <taxon>Chlorophyta</taxon>
        <taxon>core chlorophytes</taxon>
        <taxon>Trebouxiophyceae</taxon>
        <taxon>Chlorellales</taxon>
        <taxon>Chlorellaceae</taxon>
        <taxon>Chlorella clade</taxon>
        <taxon>Chlorella</taxon>
    </lineage>
</organism>
<evidence type="ECO:0000256" key="3">
    <source>
        <dbReference type="ARBA" id="ARBA00022448"/>
    </source>
</evidence>
<protein>
    <submittedName>
        <fullName evidence="10">Solute carrier family 35 member F1-like</fullName>
    </submittedName>
</protein>
<evidence type="ECO:0000256" key="4">
    <source>
        <dbReference type="ARBA" id="ARBA00022692"/>
    </source>
</evidence>
<evidence type="ECO:0000259" key="9">
    <source>
        <dbReference type="SMART" id="SM00835"/>
    </source>
</evidence>
<feature type="transmembrane region" description="Helical" evidence="8">
    <location>
        <begin position="236"/>
        <end position="259"/>
    </location>
</feature>
<dbReference type="InterPro" id="IPR009262">
    <property type="entry name" value="SLC35_F1/F2/F6"/>
</dbReference>
<dbReference type="GO" id="GO:0022857">
    <property type="term" value="F:transmembrane transporter activity"/>
    <property type="evidence" value="ECO:0007669"/>
    <property type="project" value="InterPro"/>
</dbReference>
<keyword evidence="6 8" id="KW-0472">Membrane</keyword>
<feature type="compositionally biased region" description="Low complexity" evidence="7">
    <location>
        <begin position="546"/>
        <end position="564"/>
    </location>
</feature>
<proteinExistence type="inferred from homology"/>
<dbReference type="InterPro" id="IPR014710">
    <property type="entry name" value="RmlC-like_jellyroll"/>
</dbReference>
<reference evidence="10 11" key="1">
    <citation type="journal article" date="2018" name="Plant J.">
        <title>Genome sequences of Chlorella sorokiniana UTEX 1602 and Micractinium conductrix SAG 241.80: implications to maltose excretion by a green alga.</title>
        <authorList>
            <person name="Arriola M.B."/>
            <person name="Velmurugan N."/>
            <person name="Zhang Y."/>
            <person name="Plunkett M.H."/>
            <person name="Hondzo H."/>
            <person name="Barney B.M."/>
        </authorList>
    </citation>
    <scope>NUCLEOTIDE SEQUENCE [LARGE SCALE GENOMIC DNA]</scope>
    <source>
        <strain evidence="11">UTEX 1602</strain>
    </source>
</reference>
<keyword evidence="4 8" id="KW-0812">Transmembrane</keyword>
<feature type="transmembrane region" description="Helical" evidence="8">
    <location>
        <begin position="293"/>
        <end position="312"/>
    </location>
</feature>
<keyword evidence="5 8" id="KW-1133">Transmembrane helix</keyword>
<comment type="caution">
    <text evidence="10">The sequence shown here is derived from an EMBL/GenBank/DDBJ whole genome shotgun (WGS) entry which is preliminary data.</text>
</comment>
<keyword evidence="11" id="KW-1185">Reference proteome</keyword>
<dbReference type="OrthoDB" id="429955at2759"/>
<dbReference type="SMART" id="SM00835">
    <property type="entry name" value="Cupin_1"/>
    <property type="match status" value="1"/>
</dbReference>
<dbReference type="PANTHER" id="PTHR14233:SF4">
    <property type="entry name" value="SOLUTE CARRIER FAMILY 35 MEMBER F2"/>
    <property type="match status" value="1"/>
</dbReference>
<feature type="transmembrane region" description="Helical" evidence="8">
    <location>
        <begin position="426"/>
        <end position="445"/>
    </location>
</feature>
<dbReference type="InterPro" id="IPR037185">
    <property type="entry name" value="EmrE-like"/>
</dbReference>
<feature type="transmembrane region" description="Helical" evidence="8">
    <location>
        <begin position="451"/>
        <end position="473"/>
    </location>
</feature>
<dbReference type="EMBL" id="LHPG02000002">
    <property type="protein sequence ID" value="PRW60646.1"/>
    <property type="molecule type" value="Genomic_DNA"/>
</dbReference>
<evidence type="ECO:0000256" key="1">
    <source>
        <dbReference type="ARBA" id="ARBA00004141"/>
    </source>
</evidence>
<evidence type="ECO:0000256" key="6">
    <source>
        <dbReference type="ARBA" id="ARBA00023136"/>
    </source>
</evidence>
<evidence type="ECO:0000256" key="2">
    <source>
        <dbReference type="ARBA" id="ARBA00007863"/>
    </source>
</evidence>
<evidence type="ECO:0000256" key="5">
    <source>
        <dbReference type="ARBA" id="ARBA00022989"/>
    </source>
</evidence>
<dbReference type="InterPro" id="IPR011051">
    <property type="entry name" value="RmlC_Cupin_sf"/>
</dbReference>
<comment type="subcellular location">
    <subcellularLocation>
        <location evidence="1">Membrane</location>
        <topology evidence="1">Multi-pass membrane protein</topology>
    </subcellularLocation>
</comment>
<sequence>MDDEASVAYIAASAQSMLMASYNFTATFDSPGAIKAIDAGEMGSLTLLPGPPGLSISWALLEIGPCSMILPHTHPSGNEVEWTLAGEGLKAGLMPNGATKMETKDIPPGTLSVYPQGLNHLQFNTGCDQAKLFVTFDQPYPTGLITVPANVVGMPAWMAAASLNAYGGNVTVAQMEALQAELLALLIAGTAVCSTLLAREGVSAPTLQSSLNYFLLGVVYTAVHIRSNGFRWKCRWWAYAVLALLDVEANACLVLAYRFTSLTSVTLLDSFTIPMALVLSAALLGASYRRGHYAGAAVCVAGLLLLVATDRSGSSAGGSGSGDGSSVTSNPLLGDGLVVLGATLYALCNVLQEWLLGDVPAEELLGMLGCFGCLWSAAQGLPLELPTLLRATWSPAVLLPFLGFGLAMFTFYSLVPLELRWGGAALLNVSLLASDLWTALARYLFLGGFPGHSLLFFAASLGVVACGIALFTLSGDVEAQLGAGSARAAAATAGGLPVAYHRVPGGGSGQGGLGKDPQEALEEMQRQHRYLQEVPPAALPNPFAIGQEGPLSGSSSSRADGSSGPAFMPLPAADNSWPAPSRTGGLGSGGTSPLSIEVPPAAAAAAAAAAAGTAPTSPALAGEGTPRLLQHASFDVYR</sequence>
<evidence type="ECO:0000256" key="7">
    <source>
        <dbReference type="SAM" id="MobiDB-lite"/>
    </source>
</evidence>
<feature type="region of interest" description="Disordered" evidence="7">
    <location>
        <begin position="539"/>
        <end position="593"/>
    </location>
</feature>
<dbReference type="PANTHER" id="PTHR14233">
    <property type="entry name" value="DUF914-RELATED"/>
    <property type="match status" value="1"/>
</dbReference>
<feature type="transmembrane region" description="Helical" evidence="8">
    <location>
        <begin position="265"/>
        <end position="286"/>
    </location>
</feature>
<dbReference type="InterPro" id="IPR052221">
    <property type="entry name" value="SLC35F_Transporter"/>
</dbReference>
<gene>
    <name evidence="10" type="ORF">C2E21_1069</name>
</gene>
<accession>A0A2P6U2W2</accession>
<evidence type="ECO:0000256" key="8">
    <source>
        <dbReference type="SAM" id="Phobius"/>
    </source>
</evidence>
<feature type="domain" description="Cupin type-1" evidence="9">
    <location>
        <begin position="24"/>
        <end position="174"/>
    </location>
</feature>
<dbReference type="Proteomes" id="UP000239899">
    <property type="component" value="Unassembled WGS sequence"/>
</dbReference>
<name>A0A2P6U2W2_CHLSO</name>
<dbReference type="Gene3D" id="2.60.120.10">
    <property type="entry name" value="Jelly Rolls"/>
    <property type="match status" value="1"/>
</dbReference>
<dbReference type="Pfam" id="PF06027">
    <property type="entry name" value="SLC35F"/>
    <property type="match status" value="1"/>
</dbReference>
<dbReference type="STRING" id="3076.A0A2P6U2W2"/>
<dbReference type="InterPro" id="IPR006045">
    <property type="entry name" value="Cupin_1"/>
</dbReference>
<dbReference type="SUPFAM" id="SSF51182">
    <property type="entry name" value="RmlC-like cupins"/>
    <property type="match status" value="1"/>
</dbReference>
<feature type="transmembrane region" description="Helical" evidence="8">
    <location>
        <begin position="393"/>
        <end position="414"/>
    </location>
</feature>
<dbReference type="SUPFAM" id="SSF103481">
    <property type="entry name" value="Multidrug resistance efflux transporter EmrE"/>
    <property type="match status" value="1"/>
</dbReference>